<reference evidence="1 2" key="1">
    <citation type="submission" date="2023-11" db="EMBL/GenBank/DDBJ databases">
        <title>30 novel species of actinomycetes from the DSMZ collection.</title>
        <authorList>
            <person name="Nouioui I."/>
        </authorList>
    </citation>
    <scope>NUCLEOTIDE SEQUENCE [LARGE SCALE GENOMIC DNA]</scope>
    <source>
        <strain evidence="1 2">DSM 41524</strain>
    </source>
</reference>
<dbReference type="Gene3D" id="3.30.70.1230">
    <property type="entry name" value="Nucleotide cyclase"/>
    <property type="match status" value="1"/>
</dbReference>
<gene>
    <name evidence="1" type="ORF">V2J94_03185</name>
</gene>
<comment type="caution">
    <text evidence="1">The sequence shown here is derived from an EMBL/GenBank/DDBJ whole genome shotgun (WGS) entry which is preliminary data.</text>
</comment>
<name>A0ABU7PR00_9ACTN</name>
<dbReference type="RefSeq" id="WP_330806163.1">
    <property type="nucleotide sequence ID" value="NZ_JAZBJO010000001.1"/>
</dbReference>
<evidence type="ECO:0000313" key="1">
    <source>
        <dbReference type="EMBL" id="MEE4590911.1"/>
    </source>
</evidence>
<dbReference type="Proteomes" id="UP001354709">
    <property type="component" value="Unassembled WGS sequence"/>
</dbReference>
<dbReference type="InterPro" id="IPR029787">
    <property type="entry name" value="Nucleotide_cyclase"/>
</dbReference>
<dbReference type="SUPFAM" id="SSF55073">
    <property type="entry name" value="Nucleotide cyclase"/>
    <property type="match status" value="1"/>
</dbReference>
<protein>
    <recommendedName>
        <fullName evidence="3">Aromatic ring-opening dioxygenase LigA</fullName>
    </recommendedName>
</protein>
<proteinExistence type="predicted"/>
<organism evidence="1 2">
    <name type="scientific">Streptomyces asiaticus subsp. ignotus</name>
    <dbReference type="NCBI Taxonomy" id="3098222"/>
    <lineage>
        <taxon>Bacteria</taxon>
        <taxon>Bacillati</taxon>
        <taxon>Actinomycetota</taxon>
        <taxon>Actinomycetes</taxon>
        <taxon>Kitasatosporales</taxon>
        <taxon>Streptomycetaceae</taxon>
        <taxon>Streptomyces</taxon>
        <taxon>Streptomyces violaceusniger group</taxon>
    </lineage>
</organism>
<sequence>MSEPFQPDHTYDQVYLLFVDTSGYSTIVRSNPRDRAAHAFDLLRERMRARIEQFSAQHRCARGDLWSWRGDGGFFAVHDDRESVARDVALETARTFLTLDLRHLRDEFAQAGVDGELHVRMALHKGAIRHTGEGRTGTIHSPDINLAAHLEKATPPDCLAVSEDVYRTAGPYAELFAHVGSHEGKDVYLMAGDGRPDGAAKAWLAGRGLADGAPVQAYPERPSPQEKARLLDAAAEEVLDMGTALRTTSGRLVTTERPARFRDAVLGLLRRGGTYHCYLLDPSSDAAATLSRQYQEDMTRKIKDSLERFGRFKERYGAEADGLRVYQTEEFPGFSALTIDMRGPSGLILYSSYLMGTSRYGVIERGDMPHYLIGPAAGRVYTRIRQLAEARVSEGRAQRVL</sequence>
<dbReference type="EMBL" id="JAZBJO010000001">
    <property type="protein sequence ID" value="MEE4590911.1"/>
    <property type="molecule type" value="Genomic_DNA"/>
</dbReference>
<keyword evidence="2" id="KW-1185">Reference proteome</keyword>
<evidence type="ECO:0008006" key="3">
    <source>
        <dbReference type="Google" id="ProtNLM"/>
    </source>
</evidence>
<evidence type="ECO:0000313" key="2">
    <source>
        <dbReference type="Proteomes" id="UP001354709"/>
    </source>
</evidence>
<accession>A0ABU7PR00</accession>